<evidence type="ECO:0000256" key="2">
    <source>
        <dbReference type="ARBA" id="ARBA00022679"/>
    </source>
</evidence>
<dbReference type="EMBL" id="VFSU01000032">
    <property type="protein sequence ID" value="TPE59075.1"/>
    <property type="molecule type" value="Genomic_DNA"/>
</dbReference>
<dbReference type="Proteomes" id="UP000319897">
    <property type="component" value="Unassembled WGS sequence"/>
</dbReference>
<dbReference type="GO" id="GO:0008914">
    <property type="term" value="F:leucyl-tRNA--protein transferase activity"/>
    <property type="evidence" value="ECO:0007669"/>
    <property type="project" value="UniProtKB-UniRule"/>
</dbReference>
<evidence type="ECO:0000259" key="6">
    <source>
        <dbReference type="Pfam" id="PF04377"/>
    </source>
</evidence>
<evidence type="ECO:0000256" key="1">
    <source>
        <dbReference type="ARBA" id="ARBA00022490"/>
    </source>
</evidence>
<dbReference type="NCBIfam" id="NF002343">
    <property type="entry name" value="PRK01305.1-4"/>
    <property type="match status" value="1"/>
</dbReference>
<dbReference type="GO" id="GO:0005737">
    <property type="term" value="C:cytoplasm"/>
    <property type="evidence" value="ECO:0007669"/>
    <property type="project" value="UniProtKB-SubCell"/>
</dbReference>
<sequence>MTEQPTRFPRFFVTAESPCPYLPGRTERKVFAELRGTDAQRMSEGLGRIGFRRSQNVVYRPSCDGCSACVSVRIVANQFEPSTSQRKLLKRNADLDIAACDPWATEEQYDLLRRYLKDRHPQGGMASMDGYDFAEMIETSPVDTVIVEYREPSVNGKPGRLIGACLTDKQSDGLSMVYSFYDTGPNARPGLGTYIILDHVTRAAQVGMRYVYLGYWVKGSPRMDYKRRFAPLEMLTPHGWRMMPRLDSQPVDRRVTIG</sequence>
<dbReference type="Pfam" id="PF04376">
    <property type="entry name" value="ATE_N"/>
    <property type="match status" value="1"/>
</dbReference>
<comment type="catalytic activity">
    <reaction evidence="4">
        <text>N-terminal L-aspartyl-[protein] + L-leucyl-tRNA(Leu) = N-terminal L-leucyl-L-aspartyl-[protein] + tRNA(Leu) + H(+)</text>
        <dbReference type="Rhea" id="RHEA:50420"/>
        <dbReference type="Rhea" id="RHEA-COMP:9613"/>
        <dbReference type="Rhea" id="RHEA-COMP:9622"/>
        <dbReference type="Rhea" id="RHEA-COMP:12669"/>
        <dbReference type="Rhea" id="RHEA-COMP:12674"/>
        <dbReference type="ChEBI" id="CHEBI:15378"/>
        <dbReference type="ChEBI" id="CHEBI:64720"/>
        <dbReference type="ChEBI" id="CHEBI:78442"/>
        <dbReference type="ChEBI" id="CHEBI:78494"/>
        <dbReference type="ChEBI" id="CHEBI:133042"/>
        <dbReference type="EC" id="2.3.2.29"/>
    </reaction>
</comment>
<name>A0A501XEW4_9SPHN</name>
<comment type="subcellular location">
    <subcellularLocation>
        <location evidence="4">Cytoplasm</location>
    </subcellularLocation>
</comment>
<feature type="domain" description="N-end aminoacyl transferase N-terminal" evidence="5">
    <location>
        <begin position="17"/>
        <end position="87"/>
    </location>
</feature>
<dbReference type="NCBIfam" id="NF002346">
    <property type="entry name" value="PRK01305.2-3"/>
    <property type="match status" value="1"/>
</dbReference>
<dbReference type="EC" id="2.3.2.29" evidence="4"/>
<evidence type="ECO:0000256" key="3">
    <source>
        <dbReference type="ARBA" id="ARBA00023315"/>
    </source>
</evidence>
<reference evidence="7 8" key="1">
    <citation type="submission" date="2019-06" db="EMBL/GenBank/DDBJ databases">
        <authorList>
            <person name="Lee I."/>
            <person name="Jang G.I."/>
            <person name="Hwang C.Y."/>
        </authorList>
    </citation>
    <scope>NUCLEOTIDE SEQUENCE [LARGE SCALE GENOMIC DNA]</scope>
    <source>
        <strain evidence="7 8">PAMC 28131</strain>
    </source>
</reference>
<dbReference type="NCBIfam" id="NF002342">
    <property type="entry name" value="PRK01305.1-3"/>
    <property type="match status" value="1"/>
</dbReference>
<dbReference type="InterPro" id="IPR016181">
    <property type="entry name" value="Acyl_CoA_acyltransferase"/>
</dbReference>
<dbReference type="GO" id="GO:0004057">
    <property type="term" value="F:arginyl-tRNA--protein transferase activity"/>
    <property type="evidence" value="ECO:0007669"/>
    <property type="project" value="InterPro"/>
</dbReference>
<comment type="function">
    <text evidence="4">Functions in the N-end rule pathway of protein degradation where it conjugates Leu from its aminoacyl-tRNA to the N-termini of proteins containing an N-terminal aspartate or glutamate.</text>
</comment>
<dbReference type="InterPro" id="IPR007471">
    <property type="entry name" value="N-end_Aminoacyl_Trfase_N"/>
</dbReference>
<keyword evidence="3 4" id="KW-0012">Acyltransferase</keyword>
<evidence type="ECO:0000313" key="7">
    <source>
        <dbReference type="EMBL" id="TPE59075.1"/>
    </source>
</evidence>
<organism evidence="7 8">
    <name type="scientific">Sandaracinobacter neustonicus</name>
    <dbReference type="NCBI Taxonomy" id="1715348"/>
    <lineage>
        <taxon>Bacteria</taxon>
        <taxon>Pseudomonadati</taxon>
        <taxon>Pseudomonadota</taxon>
        <taxon>Alphaproteobacteria</taxon>
        <taxon>Sphingomonadales</taxon>
        <taxon>Sphingosinicellaceae</taxon>
        <taxon>Sandaracinobacter</taxon>
    </lineage>
</organism>
<dbReference type="SUPFAM" id="SSF55729">
    <property type="entry name" value="Acyl-CoA N-acyltransferases (Nat)"/>
    <property type="match status" value="1"/>
</dbReference>
<keyword evidence="2 4" id="KW-0808">Transferase</keyword>
<dbReference type="InterPro" id="IPR030700">
    <property type="entry name" value="N-end_Aminoacyl_Trfase"/>
</dbReference>
<gene>
    <name evidence="4" type="primary">bpt</name>
    <name evidence="7" type="ORF">FJQ54_14870</name>
</gene>
<keyword evidence="8" id="KW-1185">Reference proteome</keyword>
<evidence type="ECO:0000256" key="4">
    <source>
        <dbReference type="HAMAP-Rule" id="MF_00689"/>
    </source>
</evidence>
<evidence type="ECO:0000313" key="8">
    <source>
        <dbReference type="Proteomes" id="UP000319897"/>
    </source>
</evidence>
<dbReference type="Pfam" id="PF04377">
    <property type="entry name" value="ATE_C"/>
    <property type="match status" value="1"/>
</dbReference>
<dbReference type="OrthoDB" id="9782022at2"/>
<comment type="similarity">
    <text evidence="4">Belongs to the R-transferase family. Bpt subfamily.</text>
</comment>
<dbReference type="InterPro" id="IPR007472">
    <property type="entry name" value="N-end_Aminoacyl_Trfase_C"/>
</dbReference>
<comment type="catalytic activity">
    <reaction evidence="4">
        <text>N-terminal L-glutamyl-[protein] + L-leucyl-tRNA(Leu) = N-terminal L-leucyl-L-glutamyl-[protein] + tRNA(Leu) + H(+)</text>
        <dbReference type="Rhea" id="RHEA:50412"/>
        <dbReference type="Rhea" id="RHEA-COMP:9613"/>
        <dbReference type="Rhea" id="RHEA-COMP:9622"/>
        <dbReference type="Rhea" id="RHEA-COMP:12664"/>
        <dbReference type="Rhea" id="RHEA-COMP:12668"/>
        <dbReference type="ChEBI" id="CHEBI:15378"/>
        <dbReference type="ChEBI" id="CHEBI:64721"/>
        <dbReference type="ChEBI" id="CHEBI:78442"/>
        <dbReference type="ChEBI" id="CHEBI:78494"/>
        <dbReference type="ChEBI" id="CHEBI:133041"/>
        <dbReference type="EC" id="2.3.2.29"/>
    </reaction>
</comment>
<keyword evidence="1 4" id="KW-0963">Cytoplasm</keyword>
<proteinExistence type="inferred from homology"/>
<feature type="domain" description="N-end rule aminoacyl transferase C-terminal" evidence="6">
    <location>
        <begin position="107"/>
        <end position="235"/>
    </location>
</feature>
<dbReference type="GO" id="GO:0071596">
    <property type="term" value="P:ubiquitin-dependent protein catabolic process via the N-end rule pathway"/>
    <property type="evidence" value="ECO:0007669"/>
    <property type="project" value="InterPro"/>
</dbReference>
<dbReference type="InterPro" id="IPR017138">
    <property type="entry name" value="Asp_Glu_LeuTrfase"/>
</dbReference>
<comment type="caution">
    <text evidence="7">The sequence shown here is derived from an EMBL/GenBank/DDBJ whole genome shotgun (WGS) entry which is preliminary data.</text>
</comment>
<protein>
    <recommendedName>
        <fullName evidence="4">Aspartate/glutamate leucyltransferase</fullName>
        <ecNumber evidence="4">2.3.2.29</ecNumber>
    </recommendedName>
</protein>
<dbReference type="AlphaFoldDB" id="A0A501XEW4"/>
<dbReference type="HAMAP" id="MF_00689">
    <property type="entry name" value="Bpt"/>
    <property type="match status" value="1"/>
</dbReference>
<evidence type="ECO:0000259" key="5">
    <source>
        <dbReference type="Pfam" id="PF04376"/>
    </source>
</evidence>
<dbReference type="PIRSF" id="PIRSF037208">
    <property type="entry name" value="ATE_pro_prd"/>
    <property type="match status" value="1"/>
</dbReference>
<accession>A0A501XEW4</accession>
<dbReference type="PANTHER" id="PTHR21367">
    <property type="entry name" value="ARGININE-TRNA-PROTEIN TRANSFERASE 1"/>
    <property type="match status" value="1"/>
</dbReference>
<dbReference type="RefSeq" id="WP_140929210.1">
    <property type="nucleotide sequence ID" value="NZ_VFSU01000032.1"/>
</dbReference>
<dbReference type="PANTHER" id="PTHR21367:SF1">
    <property type="entry name" value="ARGINYL-TRNA--PROTEIN TRANSFERASE 1"/>
    <property type="match status" value="1"/>
</dbReference>